<name>A0ABQ3D9N7_9ACTN</name>
<protein>
    <submittedName>
        <fullName evidence="4">Thioesterase</fullName>
    </submittedName>
</protein>
<dbReference type="InterPro" id="IPR001031">
    <property type="entry name" value="Thioesterase"/>
</dbReference>
<sequence>MKRTEPTPLLWHYGAAAGTRTYVLAPFAGGSAYSMGDWPAHLLRAGESALVLQYPGRGPRAAEGLPTSLGELAAEAAQAVQRHSTGPVVIVGHSLGGVLGHALAVHLESAGREVELLVASAARTPSSPRLDAGQVLAMTDAQWIQEITRYSTFDPGLLDDSAVLDLIVPVLRADYLMLARHVPELRVLSCPLLAVGGADDAWVRTEHLESWAEYTAADLTTRTLPGGHFYFRDDLTRVIELIHTVLDGDRARKEHR</sequence>
<dbReference type="Gene3D" id="3.40.50.1820">
    <property type="entry name" value="alpha/beta hydrolase"/>
    <property type="match status" value="1"/>
</dbReference>
<keyword evidence="5" id="KW-1185">Reference proteome</keyword>
<keyword evidence="2" id="KW-0378">Hydrolase</keyword>
<organism evidence="4 5">
    <name type="scientific">Streptomyces canarius</name>
    <dbReference type="NCBI Taxonomy" id="285453"/>
    <lineage>
        <taxon>Bacteria</taxon>
        <taxon>Bacillati</taxon>
        <taxon>Actinomycetota</taxon>
        <taxon>Actinomycetes</taxon>
        <taxon>Kitasatosporales</taxon>
        <taxon>Streptomycetaceae</taxon>
        <taxon>Streptomyces</taxon>
    </lineage>
</organism>
<dbReference type="SMART" id="SM00824">
    <property type="entry name" value="PKS_TE"/>
    <property type="match status" value="1"/>
</dbReference>
<dbReference type="Proteomes" id="UP000653644">
    <property type="component" value="Unassembled WGS sequence"/>
</dbReference>
<evidence type="ECO:0000256" key="2">
    <source>
        <dbReference type="ARBA" id="ARBA00022801"/>
    </source>
</evidence>
<dbReference type="RefSeq" id="WP_189894276.1">
    <property type="nucleotide sequence ID" value="NZ_BMVN01000053.1"/>
</dbReference>
<dbReference type="InterPro" id="IPR012223">
    <property type="entry name" value="TEII"/>
</dbReference>
<dbReference type="Pfam" id="PF00975">
    <property type="entry name" value="Thioesterase"/>
    <property type="match status" value="1"/>
</dbReference>
<gene>
    <name evidence="4" type="ORF">GCM10010345_81160</name>
</gene>
<dbReference type="SUPFAM" id="SSF53474">
    <property type="entry name" value="alpha/beta-Hydrolases"/>
    <property type="match status" value="1"/>
</dbReference>
<dbReference type="InterPro" id="IPR029058">
    <property type="entry name" value="AB_hydrolase_fold"/>
</dbReference>
<accession>A0ABQ3D9N7</accession>
<evidence type="ECO:0000256" key="1">
    <source>
        <dbReference type="ARBA" id="ARBA00007169"/>
    </source>
</evidence>
<evidence type="ECO:0000313" key="4">
    <source>
        <dbReference type="EMBL" id="GHA64937.1"/>
    </source>
</evidence>
<evidence type="ECO:0000259" key="3">
    <source>
        <dbReference type="SMART" id="SM00824"/>
    </source>
</evidence>
<dbReference type="EMBL" id="BMVN01000053">
    <property type="protein sequence ID" value="GHA64937.1"/>
    <property type="molecule type" value="Genomic_DNA"/>
</dbReference>
<proteinExistence type="inferred from homology"/>
<dbReference type="PANTHER" id="PTHR11487">
    <property type="entry name" value="THIOESTERASE"/>
    <property type="match status" value="1"/>
</dbReference>
<dbReference type="PANTHER" id="PTHR11487:SF0">
    <property type="entry name" value="S-ACYL FATTY ACID SYNTHASE THIOESTERASE, MEDIUM CHAIN"/>
    <property type="match status" value="1"/>
</dbReference>
<feature type="domain" description="Thioesterase TesA-like" evidence="3">
    <location>
        <begin position="22"/>
        <end position="246"/>
    </location>
</feature>
<evidence type="ECO:0000313" key="5">
    <source>
        <dbReference type="Proteomes" id="UP000653644"/>
    </source>
</evidence>
<comment type="caution">
    <text evidence="4">The sequence shown here is derived from an EMBL/GenBank/DDBJ whole genome shotgun (WGS) entry which is preliminary data.</text>
</comment>
<dbReference type="InterPro" id="IPR020802">
    <property type="entry name" value="TesA-like"/>
</dbReference>
<reference evidence="5" key="1">
    <citation type="journal article" date="2019" name="Int. J. Syst. Evol. Microbiol.">
        <title>The Global Catalogue of Microorganisms (GCM) 10K type strain sequencing project: providing services to taxonomists for standard genome sequencing and annotation.</title>
        <authorList>
            <consortium name="The Broad Institute Genomics Platform"/>
            <consortium name="The Broad Institute Genome Sequencing Center for Infectious Disease"/>
            <person name="Wu L."/>
            <person name="Ma J."/>
        </authorList>
    </citation>
    <scope>NUCLEOTIDE SEQUENCE [LARGE SCALE GENOMIC DNA]</scope>
    <source>
        <strain evidence="5">JCM 4733</strain>
    </source>
</reference>
<comment type="similarity">
    <text evidence="1">Belongs to the thioesterase family.</text>
</comment>